<keyword evidence="6" id="KW-0378">Hydrolase</keyword>
<keyword evidence="6" id="KW-0067">ATP-binding</keyword>
<keyword evidence="3" id="KW-1003">Cell membrane</keyword>
<keyword evidence="2" id="KW-0813">Transport</keyword>
<dbReference type="Gene3D" id="3.40.190.10">
    <property type="entry name" value="Periplasmic binding protein-like II"/>
    <property type="match status" value="2"/>
</dbReference>
<organism evidence="6 7">
    <name type="scientific">Crateriforma conspicua</name>
    <dbReference type="NCBI Taxonomy" id="2527996"/>
    <lineage>
        <taxon>Bacteria</taxon>
        <taxon>Pseudomonadati</taxon>
        <taxon>Planctomycetota</taxon>
        <taxon>Planctomycetia</taxon>
        <taxon>Planctomycetales</taxon>
        <taxon>Planctomycetaceae</taxon>
        <taxon>Crateriforma</taxon>
    </lineage>
</organism>
<dbReference type="GO" id="GO:0012505">
    <property type="term" value="C:endomembrane system"/>
    <property type="evidence" value="ECO:0007669"/>
    <property type="project" value="UniProtKB-SubCell"/>
</dbReference>
<dbReference type="EMBL" id="SJPZ01000001">
    <property type="protein sequence ID" value="TWU65463.1"/>
    <property type="molecule type" value="Genomic_DNA"/>
</dbReference>
<protein>
    <submittedName>
        <fullName evidence="6">Bicarbonate transport ATP-binding protein CmpC</fullName>
        <ecNumber evidence="6">3.6.3.-</ecNumber>
    </submittedName>
</protein>
<keyword evidence="6" id="KW-0547">Nucleotide-binding</keyword>
<evidence type="ECO:0000256" key="5">
    <source>
        <dbReference type="ARBA" id="ARBA00023136"/>
    </source>
</evidence>
<dbReference type="GO" id="GO:0016787">
    <property type="term" value="F:hydrolase activity"/>
    <property type="evidence" value="ECO:0007669"/>
    <property type="project" value="UniProtKB-KW"/>
</dbReference>
<name>A0A5C6FWR7_9PLAN</name>
<gene>
    <name evidence="6" type="primary">cmpC</name>
    <name evidence="6" type="ORF">V7x_10100</name>
</gene>
<dbReference type="PANTHER" id="PTHR30024">
    <property type="entry name" value="ALIPHATIC SULFONATES-BINDING PROTEIN-RELATED"/>
    <property type="match status" value="1"/>
</dbReference>
<dbReference type="InterPro" id="IPR044527">
    <property type="entry name" value="NrtA/CpmA_ABC-bd_dom"/>
</dbReference>
<keyword evidence="4" id="KW-0997">Cell inner membrane</keyword>
<evidence type="ECO:0000256" key="4">
    <source>
        <dbReference type="ARBA" id="ARBA00022519"/>
    </source>
</evidence>
<dbReference type="CDD" id="cd13553">
    <property type="entry name" value="PBP2_NrtA_CpmA_like"/>
    <property type="match status" value="1"/>
</dbReference>
<reference evidence="6 7" key="1">
    <citation type="submission" date="2019-02" db="EMBL/GenBank/DDBJ databases">
        <title>Deep-cultivation of Planctomycetes and their phenomic and genomic characterization uncovers novel biology.</title>
        <authorList>
            <person name="Wiegand S."/>
            <person name="Jogler M."/>
            <person name="Boedeker C."/>
            <person name="Pinto D."/>
            <person name="Vollmers J."/>
            <person name="Rivas-Marin E."/>
            <person name="Kohn T."/>
            <person name="Peeters S.H."/>
            <person name="Heuer A."/>
            <person name="Rast P."/>
            <person name="Oberbeckmann S."/>
            <person name="Bunk B."/>
            <person name="Jeske O."/>
            <person name="Meyerdierks A."/>
            <person name="Storesund J.E."/>
            <person name="Kallscheuer N."/>
            <person name="Luecker S."/>
            <person name="Lage O.M."/>
            <person name="Pohl T."/>
            <person name="Merkel B.J."/>
            <person name="Hornburger P."/>
            <person name="Mueller R.-W."/>
            <person name="Bruemmer F."/>
            <person name="Labrenz M."/>
            <person name="Spormann A.M."/>
            <person name="Op Den Camp H."/>
            <person name="Overmann J."/>
            <person name="Amann R."/>
            <person name="Jetten M.S.M."/>
            <person name="Mascher T."/>
            <person name="Medema M.H."/>
            <person name="Devos D.P."/>
            <person name="Kaster A.-K."/>
            <person name="Ovreas L."/>
            <person name="Rohde M."/>
            <person name="Galperin M.Y."/>
            <person name="Jogler C."/>
        </authorList>
    </citation>
    <scope>NUCLEOTIDE SEQUENCE [LARGE SCALE GENOMIC DNA]</scope>
    <source>
        <strain evidence="6 7">V7</strain>
    </source>
</reference>
<dbReference type="Proteomes" id="UP000316476">
    <property type="component" value="Unassembled WGS sequence"/>
</dbReference>
<evidence type="ECO:0000313" key="7">
    <source>
        <dbReference type="Proteomes" id="UP000316476"/>
    </source>
</evidence>
<evidence type="ECO:0000256" key="3">
    <source>
        <dbReference type="ARBA" id="ARBA00022475"/>
    </source>
</evidence>
<dbReference type="EC" id="3.6.3.-" evidence="6"/>
<evidence type="ECO:0000256" key="1">
    <source>
        <dbReference type="ARBA" id="ARBA00004308"/>
    </source>
</evidence>
<evidence type="ECO:0000313" key="6">
    <source>
        <dbReference type="EMBL" id="TWU65463.1"/>
    </source>
</evidence>
<dbReference type="GO" id="GO:0005524">
    <property type="term" value="F:ATP binding"/>
    <property type="evidence" value="ECO:0007669"/>
    <property type="project" value="UniProtKB-KW"/>
</dbReference>
<dbReference type="AlphaFoldDB" id="A0A5C6FWR7"/>
<dbReference type="SUPFAM" id="SSF53850">
    <property type="entry name" value="Periplasmic binding protein-like II"/>
    <property type="match status" value="1"/>
</dbReference>
<dbReference type="PANTHER" id="PTHR30024:SF43">
    <property type="entry name" value="BLL4572 PROTEIN"/>
    <property type="match status" value="1"/>
</dbReference>
<comment type="subcellular location">
    <subcellularLocation>
        <location evidence="1">Endomembrane system</location>
    </subcellularLocation>
</comment>
<keyword evidence="5" id="KW-0472">Membrane</keyword>
<sequence>MLSNFKGQLEELGRWCTAKRRRTATVGWGMTQAGVALTVLALSGCAPDSVTLEDLEAAAAKVDLGDLDAEQLLQESSAKLDLEKTDLKFGFIKLTDCAPLVIAKEKGYFADEGLNVEIEAQSNWKVLLDRVIDGQLDGAHMLAGQPIGATIGFGTKADIITAYSLDYNGNGITVSNEIWAKMQENDPKLAVDQPEHPITADSLKPIVEEYKQAGKDFQMGMVFPVSTHNYEIRYWLASSGIHPGMYTAQDITGVQDADVLLSVTPPPQMPATLEAGTILGYCVGEPWNQQAVVKEIGVPVTTNYDIWKNNPEKVFGVTQQWDQQHPNTHVAVVKALMRAGKWLDAVDEDGVFLNRQEACEILSRKDYVGADADVIDNSMTGTFVFQKTDVRPMPDFNVFFKHNATFPHYSDCVWFLTQMRRWGQITESKSAEWYDEMAKKIYRPDIYRQAADLLISEGKLDPKEIPAPGYDGYRPASTDFIDGKSYDGKDPLGYLAGFEIGHKE</sequence>
<comment type="caution">
    <text evidence="6">The sequence shown here is derived from an EMBL/GenBank/DDBJ whole genome shotgun (WGS) entry which is preliminary data.</text>
</comment>
<proteinExistence type="predicted"/>
<evidence type="ECO:0000256" key="2">
    <source>
        <dbReference type="ARBA" id="ARBA00022448"/>
    </source>
</evidence>
<accession>A0A5C6FWR7</accession>
<dbReference type="Pfam" id="PF13379">
    <property type="entry name" value="NMT1_2"/>
    <property type="match status" value="1"/>
</dbReference>